<protein>
    <submittedName>
        <fullName evidence="2">Nucleotidyltransferase domain-containing protein</fullName>
    </submittedName>
</protein>
<dbReference type="CDD" id="cd05403">
    <property type="entry name" value="NT_KNTase_like"/>
    <property type="match status" value="1"/>
</dbReference>
<dbReference type="EMBL" id="PFLF01000036">
    <property type="protein sequence ID" value="PIY69283.1"/>
    <property type="molecule type" value="Genomic_DNA"/>
</dbReference>
<dbReference type="AlphaFoldDB" id="A0A2M7QEI6"/>
<dbReference type="PANTHER" id="PTHR43449">
    <property type="entry name" value="NUCLEOTIDYLTRANSFERASE"/>
    <property type="match status" value="1"/>
</dbReference>
<dbReference type="GO" id="GO:0016779">
    <property type="term" value="F:nucleotidyltransferase activity"/>
    <property type="evidence" value="ECO:0007669"/>
    <property type="project" value="InterPro"/>
</dbReference>
<keyword evidence="2" id="KW-0808">Transferase</keyword>
<evidence type="ECO:0000313" key="2">
    <source>
        <dbReference type="EMBL" id="PIY69283.1"/>
    </source>
</evidence>
<dbReference type="Pfam" id="PF01909">
    <property type="entry name" value="NTP_transf_2"/>
    <property type="match status" value="1"/>
</dbReference>
<name>A0A2M7QEI6_9BACT</name>
<evidence type="ECO:0000313" key="3">
    <source>
        <dbReference type="Proteomes" id="UP000230108"/>
    </source>
</evidence>
<evidence type="ECO:0000259" key="1">
    <source>
        <dbReference type="Pfam" id="PF01909"/>
    </source>
</evidence>
<reference evidence="3" key="1">
    <citation type="submission" date="2017-09" db="EMBL/GenBank/DDBJ databases">
        <title>Depth-based differentiation of microbial function through sediment-hosted aquifers and enrichment of novel symbionts in the deep terrestrial subsurface.</title>
        <authorList>
            <person name="Probst A.J."/>
            <person name="Ladd B."/>
            <person name="Jarett J.K."/>
            <person name="Geller-Mcgrath D.E."/>
            <person name="Sieber C.M.K."/>
            <person name="Emerson J.B."/>
            <person name="Anantharaman K."/>
            <person name="Thomas B.C."/>
            <person name="Malmstrom R."/>
            <person name="Stieglmeier M."/>
            <person name="Klingl A."/>
            <person name="Woyke T."/>
            <person name="Ryan C.M."/>
            <person name="Banfield J.F."/>
        </authorList>
    </citation>
    <scope>NUCLEOTIDE SEQUENCE [LARGE SCALE GENOMIC DNA]</scope>
</reference>
<dbReference type="InterPro" id="IPR002934">
    <property type="entry name" value="Polymerase_NTP_transf_dom"/>
</dbReference>
<dbReference type="InterPro" id="IPR043519">
    <property type="entry name" value="NT_sf"/>
</dbReference>
<feature type="domain" description="Polymerase nucleotidyl transferase" evidence="1">
    <location>
        <begin position="18"/>
        <end position="89"/>
    </location>
</feature>
<organism evidence="2 3">
    <name type="scientific">Candidatus Roizmanbacteria bacterium CG_4_10_14_0_8_um_filter_39_9</name>
    <dbReference type="NCBI Taxonomy" id="1974829"/>
    <lineage>
        <taxon>Bacteria</taxon>
        <taxon>Candidatus Roizmaniibacteriota</taxon>
    </lineage>
</organism>
<sequence length="111" mass="12471">MRNDVTNNDRVNKEIEAFVKVLQRQGIQISKIILFGSYARGTADEASDIDLAVLSNNFGKDSIEEAMVLSKLSWQVSDRIEAVPLAPKEISRLYHPFIGEIQKYGKVVYAV</sequence>
<gene>
    <name evidence="2" type="ORF">COY90_01330</name>
</gene>
<dbReference type="PANTHER" id="PTHR43449:SF1">
    <property type="entry name" value="POLYMERASE BETA NUCLEOTIDYLTRANSFERASE DOMAIN-CONTAINING PROTEIN"/>
    <property type="match status" value="1"/>
</dbReference>
<proteinExistence type="predicted"/>
<dbReference type="Gene3D" id="3.30.460.10">
    <property type="entry name" value="Beta Polymerase, domain 2"/>
    <property type="match status" value="1"/>
</dbReference>
<dbReference type="Proteomes" id="UP000230108">
    <property type="component" value="Unassembled WGS sequence"/>
</dbReference>
<accession>A0A2M7QEI6</accession>
<dbReference type="SUPFAM" id="SSF81301">
    <property type="entry name" value="Nucleotidyltransferase"/>
    <property type="match status" value="1"/>
</dbReference>
<comment type="caution">
    <text evidence="2">The sequence shown here is derived from an EMBL/GenBank/DDBJ whole genome shotgun (WGS) entry which is preliminary data.</text>
</comment>